<dbReference type="GO" id="GO:0016491">
    <property type="term" value="F:oxidoreductase activity"/>
    <property type="evidence" value="ECO:0007669"/>
    <property type="project" value="InterPro"/>
</dbReference>
<dbReference type="OrthoDB" id="1658724at2759"/>
<evidence type="ECO:0000256" key="1">
    <source>
        <dbReference type="ARBA" id="ARBA00004370"/>
    </source>
</evidence>
<evidence type="ECO:0000256" key="4">
    <source>
        <dbReference type="ARBA" id="ARBA00022989"/>
    </source>
</evidence>
<organism evidence="8 9">
    <name type="scientific">Chlamydomonas eustigma</name>
    <dbReference type="NCBI Taxonomy" id="1157962"/>
    <lineage>
        <taxon>Eukaryota</taxon>
        <taxon>Viridiplantae</taxon>
        <taxon>Chlorophyta</taxon>
        <taxon>core chlorophytes</taxon>
        <taxon>Chlorophyceae</taxon>
        <taxon>CS clade</taxon>
        <taxon>Chlamydomonadales</taxon>
        <taxon>Chlamydomonadaceae</taxon>
        <taxon>Chlamydomonas</taxon>
    </lineage>
</organism>
<keyword evidence="9" id="KW-1185">Reference proteome</keyword>
<evidence type="ECO:0000256" key="2">
    <source>
        <dbReference type="ARBA" id="ARBA00009324"/>
    </source>
</evidence>
<evidence type="ECO:0000256" key="3">
    <source>
        <dbReference type="ARBA" id="ARBA00022692"/>
    </source>
</evidence>
<reference evidence="8 9" key="1">
    <citation type="submission" date="2017-08" db="EMBL/GenBank/DDBJ databases">
        <title>Acidophilic green algal genome provides insights into adaptation to an acidic environment.</title>
        <authorList>
            <person name="Hirooka S."/>
            <person name="Hirose Y."/>
            <person name="Kanesaki Y."/>
            <person name="Higuchi S."/>
            <person name="Fujiwara T."/>
            <person name="Onuma R."/>
            <person name="Era A."/>
            <person name="Ohbayashi R."/>
            <person name="Uzuka A."/>
            <person name="Nozaki H."/>
            <person name="Yoshikawa H."/>
            <person name="Miyagishima S.Y."/>
        </authorList>
    </citation>
    <scope>NUCLEOTIDE SEQUENCE [LARGE SCALE GENOMIC DNA]</scope>
    <source>
        <strain evidence="8 9">NIES-2499</strain>
    </source>
</reference>
<dbReference type="InterPro" id="IPR006694">
    <property type="entry name" value="Fatty_acid_hydroxylase"/>
</dbReference>
<name>A0A250WZF1_9CHLO</name>
<comment type="subcellular location">
    <subcellularLocation>
        <location evidence="1">Membrane</location>
    </subcellularLocation>
</comment>
<feature type="transmembrane region" description="Helical" evidence="6">
    <location>
        <begin position="20"/>
        <end position="41"/>
    </location>
</feature>
<dbReference type="GO" id="GO:0008610">
    <property type="term" value="P:lipid biosynthetic process"/>
    <property type="evidence" value="ECO:0007669"/>
    <property type="project" value="InterPro"/>
</dbReference>
<evidence type="ECO:0000256" key="6">
    <source>
        <dbReference type="SAM" id="Phobius"/>
    </source>
</evidence>
<dbReference type="AlphaFoldDB" id="A0A250WZF1"/>
<comment type="caution">
    <text evidence="8">The sequence shown here is derived from an EMBL/GenBank/DDBJ whole genome shotgun (WGS) entry which is preliminary data.</text>
</comment>
<protein>
    <recommendedName>
        <fullName evidence="7">Fatty acid hydroxylase domain-containing protein</fullName>
    </recommendedName>
</protein>
<evidence type="ECO:0000256" key="5">
    <source>
        <dbReference type="ARBA" id="ARBA00023136"/>
    </source>
</evidence>
<dbReference type="Pfam" id="PF04116">
    <property type="entry name" value="FA_hydroxylase"/>
    <property type="match status" value="1"/>
</dbReference>
<dbReference type="STRING" id="1157962.A0A250WZF1"/>
<evidence type="ECO:0000313" key="9">
    <source>
        <dbReference type="Proteomes" id="UP000232323"/>
    </source>
</evidence>
<evidence type="ECO:0000259" key="7">
    <source>
        <dbReference type="Pfam" id="PF04116"/>
    </source>
</evidence>
<dbReference type="InterPro" id="IPR050307">
    <property type="entry name" value="Sterol_Desaturase_Related"/>
</dbReference>
<keyword evidence="4 6" id="KW-1133">Transmembrane helix</keyword>
<sequence>MSGALAYILPLYNGGFFTAYAQLCVFYYLAALLIHSIIPTVMTVHSIQMEKRPEGAIQRDALYSLGPLAIKAVMWTCVEWMHSKGFGQLYEGTVSSVGHVLYILMVIVLLDYLHDTWFYFTHRLLHWRPLYRYVHCIHHRSHTPSAYTGYSFHLAEAVLVFLNEVLVCFVFPIHMGVHRVYHLLTTIIHEGGHAGYEIAPFIPTVVGLASLVLRGPKRAPPPAFNTVQHHDMHHRYPTKHFSLYFTHWDRWLGTLHPKYDDVVGKHFKERIR</sequence>
<dbReference type="GO" id="GO:0005506">
    <property type="term" value="F:iron ion binding"/>
    <property type="evidence" value="ECO:0007669"/>
    <property type="project" value="InterPro"/>
</dbReference>
<gene>
    <name evidence="8" type="ORF">CEUSTIGMA_g3600.t1</name>
</gene>
<dbReference type="PANTHER" id="PTHR11863">
    <property type="entry name" value="STEROL DESATURASE"/>
    <property type="match status" value="1"/>
</dbReference>
<keyword evidence="3 6" id="KW-0812">Transmembrane</keyword>
<feature type="transmembrane region" description="Helical" evidence="6">
    <location>
        <begin position="150"/>
        <end position="174"/>
    </location>
</feature>
<dbReference type="EMBL" id="BEGY01000015">
    <property type="protein sequence ID" value="GAX76156.1"/>
    <property type="molecule type" value="Genomic_DNA"/>
</dbReference>
<feature type="domain" description="Fatty acid hydroxylase" evidence="7">
    <location>
        <begin position="109"/>
        <end position="254"/>
    </location>
</feature>
<accession>A0A250WZF1</accession>
<dbReference type="Proteomes" id="UP000232323">
    <property type="component" value="Unassembled WGS sequence"/>
</dbReference>
<comment type="similarity">
    <text evidence="2">Belongs to the sterol desaturase family.</text>
</comment>
<proteinExistence type="inferred from homology"/>
<dbReference type="GO" id="GO:0016020">
    <property type="term" value="C:membrane"/>
    <property type="evidence" value="ECO:0007669"/>
    <property type="project" value="UniProtKB-SubCell"/>
</dbReference>
<feature type="transmembrane region" description="Helical" evidence="6">
    <location>
        <begin position="101"/>
        <end position="120"/>
    </location>
</feature>
<keyword evidence="5 6" id="KW-0472">Membrane</keyword>
<evidence type="ECO:0000313" key="8">
    <source>
        <dbReference type="EMBL" id="GAX76156.1"/>
    </source>
</evidence>